<proteinExistence type="inferred from homology"/>
<dbReference type="Pfam" id="PF07549">
    <property type="entry name" value="Sec_GG"/>
    <property type="match status" value="1"/>
</dbReference>
<organism evidence="13 14">
    <name type="scientific">Methanobacterium alkalithermotolerans</name>
    <dbReference type="NCBI Taxonomy" id="2731220"/>
    <lineage>
        <taxon>Archaea</taxon>
        <taxon>Methanobacteriati</taxon>
        <taxon>Methanobacteriota</taxon>
        <taxon>Methanomada group</taxon>
        <taxon>Methanobacteria</taxon>
        <taxon>Methanobacteriales</taxon>
        <taxon>Methanobacteriaceae</taxon>
        <taxon>Methanobacterium</taxon>
    </lineage>
</organism>
<dbReference type="EMBL" id="CP058560">
    <property type="protein sequence ID" value="QUH22911.1"/>
    <property type="molecule type" value="Genomic_DNA"/>
</dbReference>
<dbReference type="HAMAP" id="MF_01463_A">
    <property type="entry name" value="SecD_A"/>
    <property type="match status" value="1"/>
</dbReference>
<keyword evidence="4 9" id="KW-0812">Transmembrane</keyword>
<feature type="transmembrane region" description="Helical" evidence="9">
    <location>
        <begin position="369"/>
        <end position="390"/>
    </location>
</feature>
<name>A0A8T8KC04_9EURY</name>
<sequence length="409" mass="43875">MKNKGFSEFIKDRRVILFIILVIGSLFAISTLGIQQGLDLKGGSLIQIELEEPVDAATMNTVTSVLDRRLNIFGVRDVIVRASGNQNVLVEIAGVQPNEVSEIIGSPGKFEAKIGNETALRGTDIVNVQPYQITGTQWSVPFKISTEGAREFAEIARGKAGQPVDMYLDDELISSPELDPGLATGTASTEVQITGTEPTREQAEIKAKEIQTVLQSGALPVQVRIVGVSSVSAELGEEFVQGALIAGLLAVIAISAIILIRYRAPILVIPIMFTVLAEVILILGFASIIRWNMDLAALAGIIAAVGTGVDDQIIITDEVLKGRRVKERRSSGTRMKIKNAFFIIFAAASTLIAAMLPLAYVGFSRGYTGIGVLSGFAFTTIIGVVIGILITRPVYAKFIETMMDIKGQK</sequence>
<evidence type="ECO:0000256" key="2">
    <source>
        <dbReference type="ARBA" id="ARBA00022448"/>
    </source>
</evidence>
<dbReference type="GeneID" id="64819811"/>
<dbReference type="InterPro" id="IPR022813">
    <property type="entry name" value="SecD/SecF_arch_bac"/>
</dbReference>
<feature type="transmembrane region" description="Helical" evidence="9">
    <location>
        <begin position="267"/>
        <end position="289"/>
    </location>
</feature>
<comment type="subcellular location">
    <subcellularLocation>
        <location evidence="1 9">Cell membrane</location>
        <topology evidence="1 9">Multi-pass membrane protein</topology>
    </subcellularLocation>
</comment>
<evidence type="ECO:0000256" key="7">
    <source>
        <dbReference type="ARBA" id="ARBA00023010"/>
    </source>
</evidence>
<dbReference type="GO" id="GO:0005886">
    <property type="term" value="C:plasma membrane"/>
    <property type="evidence" value="ECO:0007669"/>
    <property type="project" value="UniProtKB-SubCell"/>
</dbReference>
<evidence type="ECO:0000256" key="3">
    <source>
        <dbReference type="ARBA" id="ARBA00022475"/>
    </source>
</evidence>
<feature type="transmembrane region" description="Helical" evidence="9">
    <location>
        <begin position="239"/>
        <end position="260"/>
    </location>
</feature>
<feature type="domain" description="Protein translocase subunit SecDF P1" evidence="11">
    <location>
        <begin position="59"/>
        <end position="113"/>
    </location>
</feature>
<dbReference type="InterPro" id="IPR024912">
    <property type="entry name" value="SecD_arc"/>
</dbReference>
<comment type="similarity">
    <text evidence="9">Belongs to the SecD/SecF family. SecD subfamily.</text>
</comment>
<dbReference type="Pfam" id="PF02355">
    <property type="entry name" value="SecD_SecF_C"/>
    <property type="match status" value="1"/>
</dbReference>
<evidence type="ECO:0000256" key="6">
    <source>
        <dbReference type="ARBA" id="ARBA00022989"/>
    </source>
</evidence>
<keyword evidence="5 9" id="KW-0653">Protein transport</keyword>
<feature type="domain" description="SecDF P1 head subdomain" evidence="12">
    <location>
        <begin position="114"/>
        <end position="221"/>
    </location>
</feature>
<evidence type="ECO:0000259" key="10">
    <source>
        <dbReference type="Pfam" id="PF02355"/>
    </source>
</evidence>
<dbReference type="KEGG" id="meme:HYG87_03560"/>
<dbReference type="InterPro" id="IPR048631">
    <property type="entry name" value="SecD_1st"/>
</dbReference>
<keyword evidence="3 9" id="KW-1003">Cell membrane</keyword>
<dbReference type="AlphaFoldDB" id="A0A8T8KC04"/>
<feature type="transmembrane region" description="Helical" evidence="9">
    <location>
        <begin position="341"/>
        <end position="363"/>
    </location>
</feature>
<feature type="transmembrane region" description="Helical" evidence="9">
    <location>
        <begin position="15"/>
        <end position="34"/>
    </location>
</feature>
<feature type="domain" description="Protein export membrane protein SecD/SecF C-terminal" evidence="10">
    <location>
        <begin position="223"/>
        <end position="391"/>
    </location>
</feature>
<dbReference type="PANTHER" id="PTHR30081">
    <property type="entry name" value="PROTEIN-EXPORT MEMBRANE PROTEIN SEC"/>
    <property type="match status" value="1"/>
</dbReference>
<keyword evidence="14" id="KW-1185">Reference proteome</keyword>
<comment type="function">
    <text evidence="9">Involved in protein export.</text>
</comment>
<evidence type="ECO:0000256" key="1">
    <source>
        <dbReference type="ARBA" id="ARBA00004651"/>
    </source>
</evidence>
<dbReference type="InterPro" id="IPR054384">
    <property type="entry name" value="SecDF_P1_head"/>
</dbReference>
<evidence type="ECO:0000256" key="9">
    <source>
        <dbReference type="HAMAP-Rule" id="MF_01463"/>
    </source>
</evidence>
<keyword evidence="2 9" id="KW-0813">Transport</keyword>
<evidence type="ECO:0000259" key="11">
    <source>
        <dbReference type="Pfam" id="PF21760"/>
    </source>
</evidence>
<dbReference type="Pfam" id="PF21760">
    <property type="entry name" value="SecD_1st"/>
    <property type="match status" value="1"/>
</dbReference>
<dbReference type="RefSeq" id="WP_211533857.1">
    <property type="nucleotide sequence ID" value="NZ_CP058560.1"/>
</dbReference>
<dbReference type="PANTHER" id="PTHR30081:SF1">
    <property type="entry name" value="PROTEIN TRANSLOCASE SUBUNIT SECD"/>
    <property type="match status" value="1"/>
</dbReference>
<dbReference type="InterPro" id="IPR022646">
    <property type="entry name" value="SecD/SecF_CS"/>
</dbReference>
<dbReference type="Gene3D" id="3.30.70.3220">
    <property type="match status" value="1"/>
</dbReference>
<keyword evidence="7 9" id="KW-0811">Translocation</keyword>
<evidence type="ECO:0000256" key="5">
    <source>
        <dbReference type="ARBA" id="ARBA00022927"/>
    </source>
</evidence>
<gene>
    <name evidence="9" type="primary">secD</name>
    <name evidence="13" type="ORF">HYG87_03560</name>
</gene>
<feature type="transmembrane region" description="Helical" evidence="9">
    <location>
        <begin position="295"/>
        <end position="320"/>
    </location>
</feature>
<dbReference type="GO" id="GO:0006605">
    <property type="term" value="P:protein targeting"/>
    <property type="evidence" value="ECO:0007669"/>
    <property type="project" value="UniProtKB-UniRule"/>
</dbReference>
<dbReference type="InterPro" id="IPR048634">
    <property type="entry name" value="SecD_SecF_C"/>
</dbReference>
<comment type="subunit">
    <text evidence="9">Part of the protein translocation apparatus. Forms a complex with SecF.</text>
</comment>
<dbReference type="Gene3D" id="1.20.1640.10">
    <property type="entry name" value="Multidrug efflux transporter AcrB transmembrane domain"/>
    <property type="match status" value="1"/>
</dbReference>
<dbReference type="SUPFAM" id="SSF82866">
    <property type="entry name" value="Multidrug efflux transporter AcrB transmembrane domain"/>
    <property type="match status" value="1"/>
</dbReference>
<evidence type="ECO:0000313" key="13">
    <source>
        <dbReference type="EMBL" id="QUH22911.1"/>
    </source>
</evidence>
<dbReference type="NCBIfam" id="NF006218">
    <property type="entry name" value="PRK08343.1-4"/>
    <property type="match status" value="1"/>
</dbReference>
<protein>
    <recommendedName>
        <fullName evidence="9">Protein-export membrane protein SecD</fullName>
    </recommendedName>
</protein>
<accession>A0A8T8KC04</accession>
<evidence type="ECO:0000256" key="8">
    <source>
        <dbReference type="ARBA" id="ARBA00023136"/>
    </source>
</evidence>
<dbReference type="Pfam" id="PF22599">
    <property type="entry name" value="SecDF_P1_head"/>
    <property type="match status" value="1"/>
</dbReference>
<evidence type="ECO:0000259" key="12">
    <source>
        <dbReference type="Pfam" id="PF22599"/>
    </source>
</evidence>
<dbReference type="Proteomes" id="UP000681041">
    <property type="component" value="Chromosome"/>
</dbReference>
<evidence type="ECO:0000256" key="4">
    <source>
        <dbReference type="ARBA" id="ARBA00022692"/>
    </source>
</evidence>
<keyword evidence="6 9" id="KW-1133">Transmembrane helix</keyword>
<dbReference type="GO" id="GO:0065002">
    <property type="term" value="P:intracellular protein transmembrane transport"/>
    <property type="evidence" value="ECO:0007669"/>
    <property type="project" value="UniProtKB-UniRule"/>
</dbReference>
<reference evidence="13" key="1">
    <citation type="submission" date="2020-07" db="EMBL/GenBank/DDBJ databases">
        <title>Methanobacterium. sp. MethCan genome.</title>
        <authorList>
            <person name="Postec A."/>
            <person name="Quemeneur M."/>
        </authorList>
    </citation>
    <scope>NUCLEOTIDE SEQUENCE</scope>
    <source>
        <strain evidence="13">MethCAN</strain>
    </source>
</reference>
<keyword evidence="8 9" id="KW-0472">Membrane</keyword>
<dbReference type="OrthoDB" id="146638at2157"/>
<evidence type="ECO:0000313" key="14">
    <source>
        <dbReference type="Proteomes" id="UP000681041"/>
    </source>
</evidence>